<accession>A0ABD5RYB9</accession>
<comment type="function">
    <text evidence="1">Catalyzes the condensation of the acetyl group of acetyl-CoA with 3-methyl-2-oxobutanoate (2-oxoisovalerate) to form 3-carboxy-3-hydroxy-4-methylpentanoate (2-isopropylmalate).</text>
</comment>
<dbReference type="Pfam" id="PF00682">
    <property type="entry name" value="HMGL-like"/>
    <property type="match status" value="1"/>
</dbReference>
<dbReference type="SUPFAM" id="SSF51569">
    <property type="entry name" value="Aldolase"/>
    <property type="match status" value="1"/>
</dbReference>
<dbReference type="Gene3D" id="3.20.20.70">
    <property type="entry name" value="Aldolase class I"/>
    <property type="match status" value="1"/>
</dbReference>
<dbReference type="PROSITE" id="PS00815">
    <property type="entry name" value="AIPM_HOMOCIT_SYNTH_1"/>
    <property type="match status" value="1"/>
</dbReference>
<evidence type="ECO:0000256" key="5">
    <source>
        <dbReference type="ARBA" id="ARBA00022679"/>
    </source>
</evidence>
<comment type="caution">
    <text evidence="10">The sequence shown here is derived from an EMBL/GenBank/DDBJ whole genome shotgun (WGS) entry which is preliminary data.</text>
</comment>
<reference evidence="10 11" key="1">
    <citation type="journal article" date="2019" name="Int. J. Syst. Evol. Microbiol.">
        <title>The Global Catalogue of Microorganisms (GCM) 10K type strain sequencing project: providing services to taxonomists for standard genome sequencing and annotation.</title>
        <authorList>
            <consortium name="The Broad Institute Genomics Platform"/>
            <consortium name="The Broad Institute Genome Sequencing Center for Infectious Disease"/>
            <person name="Wu L."/>
            <person name="Ma J."/>
        </authorList>
    </citation>
    <scope>NUCLEOTIDE SEQUENCE [LARGE SCALE GENOMIC DNA]</scope>
    <source>
        <strain evidence="10 11">NBRC 111368</strain>
    </source>
</reference>
<evidence type="ECO:0000313" key="11">
    <source>
        <dbReference type="Proteomes" id="UP001596328"/>
    </source>
</evidence>
<evidence type="ECO:0000256" key="4">
    <source>
        <dbReference type="ARBA" id="ARBA00022605"/>
    </source>
</evidence>
<organism evidence="10 11">
    <name type="scientific">Halobium palmae</name>
    <dbReference type="NCBI Taxonomy" id="1776492"/>
    <lineage>
        <taxon>Archaea</taxon>
        <taxon>Methanobacteriati</taxon>
        <taxon>Methanobacteriota</taxon>
        <taxon>Stenosarchaea group</taxon>
        <taxon>Halobacteria</taxon>
        <taxon>Halobacteriales</taxon>
        <taxon>Haloferacaceae</taxon>
        <taxon>Halobium</taxon>
    </lineage>
</organism>
<dbReference type="AlphaFoldDB" id="A0ABD5RYB9"/>
<evidence type="ECO:0000256" key="2">
    <source>
        <dbReference type="ARBA" id="ARBA00004689"/>
    </source>
</evidence>
<keyword evidence="11" id="KW-1185">Reference proteome</keyword>
<feature type="domain" description="Pyruvate carboxyltransferase" evidence="9">
    <location>
        <begin position="15"/>
        <end position="64"/>
    </location>
</feature>
<sequence length="64" mass="6598">MKFVGARKLAPDDDVLLLDTTLRDGEQAPGISLTPEEKADVALALDRADVDVVEAGSACTGAGE</sequence>
<evidence type="ECO:0000256" key="6">
    <source>
        <dbReference type="ARBA" id="ARBA00023304"/>
    </source>
</evidence>
<name>A0ABD5RYB9_9EURY</name>
<evidence type="ECO:0000256" key="7">
    <source>
        <dbReference type="ARBA" id="ARBA00029993"/>
    </source>
</evidence>
<evidence type="ECO:0000259" key="9">
    <source>
        <dbReference type="PROSITE" id="PS50991"/>
    </source>
</evidence>
<dbReference type="InterPro" id="IPR000891">
    <property type="entry name" value="PYR_CT"/>
</dbReference>
<dbReference type="EC" id="2.3.3.13" evidence="3"/>
<comment type="similarity">
    <text evidence="8">Belongs to the alpha-IPM synthase/homocitrate synthase family.</text>
</comment>
<dbReference type="Proteomes" id="UP001596328">
    <property type="component" value="Unassembled WGS sequence"/>
</dbReference>
<evidence type="ECO:0000256" key="3">
    <source>
        <dbReference type="ARBA" id="ARBA00012973"/>
    </source>
</evidence>
<dbReference type="InterPro" id="IPR050073">
    <property type="entry name" value="2-IPM_HCS-like"/>
</dbReference>
<keyword evidence="5 8" id="KW-0808">Transferase</keyword>
<dbReference type="PANTHER" id="PTHR10277">
    <property type="entry name" value="HOMOCITRATE SYNTHASE-RELATED"/>
    <property type="match status" value="1"/>
</dbReference>
<evidence type="ECO:0000256" key="1">
    <source>
        <dbReference type="ARBA" id="ARBA00003715"/>
    </source>
</evidence>
<evidence type="ECO:0000313" key="10">
    <source>
        <dbReference type="EMBL" id="MFC6724234.1"/>
    </source>
</evidence>
<protein>
    <recommendedName>
        <fullName evidence="3">2-isopropylmalate synthase</fullName>
        <ecNumber evidence="3">2.3.3.13</ecNumber>
    </recommendedName>
    <alternativeName>
        <fullName evidence="7">Alpha-IPM synthase</fullName>
    </alternativeName>
</protein>
<keyword evidence="6" id="KW-0100">Branched-chain amino acid biosynthesis</keyword>
<comment type="pathway">
    <text evidence="2">Amino-acid biosynthesis; L-leucine biosynthesis; L-leucine from 3-methyl-2-oxobutanoate: step 1/4.</text>
</comment>
<keyword evidence="4" id="KW-0028">Amino-acid biosynthesis</keyword>
<dbReference type="GO" id="GO:0003852">
    <property type="term" value="F:2-isopropylmalate synthase activity"/>
    <property type="evidence" value="ECO:0007669"/>
    <property type="project" value="UniProtKB-EC"/>
</dbReference>
<dbReference type="GO" id="GO:0009082">
    <property type="term" value="P:branched-chain amino acid biosynthetic process"/>
    <property type="evidence" value="ECO:0007669"/>
    <property type="project" value="UniProtKB-KW"/>
</dbReference>
<gene>
    <name evidence="10" type="ORF">ACFQE1_07575</name>
</gene>
<evidence type="ECO:0000256" key="8">
    <source>
        <dbReference type="RuleBase" id="RU003523"/>
    </source>
</evidence>
<dbReference type="PANTHER" id="PTHR10277:SF9">
    <property type="entry name" value="2-ISOPROPYLMALATE SYNTHASE 1, CHLOROPLASTIC-RELATED"/>
    <property type="match status" value="1"/>
</dbReference>
<dbReference type="PROSITE" id="PS50991">
    <property type="entry name" value="PYR_CT"/>
    <property type="match status" value="1"/>
</dbReference>
<dbReference type="GO" id="GO:0008652">
    <property type="term" value="P:amino acid biosynthetic process"/>
    <property type="evidence" value="ECO:0007669"/>
    <property type="project" value="UniProtKB-KW"/>
</dbReference>
<dbReference type="InterPro" id="IPR002034">
    <property type="entry name" value="AIPM/Hcit_synth_CS"/>
</dbReference>
<dbReference type="InterPro" id="IPR013785">
    <property type="entry name" value="Aldolase_TIM"/>
</dbReference>
<dbReference type="EMBL" id="JBHSWU010000129">
    <property type="protein sequence ID" value="MFC6724234.1"/>
    <property type="molecule type" value="Genomic_DNA"/>
</dbReference>
<feature type="non-terminal residue" evidence="10">
    <location>
        <position position="64"/>
    </location>
</feature>
<proteinExistence type="inferred from homology"/>